<dbReference type="SUPFAM" id="SSF48403">
    <property type="entry name" value="Ankyrin repeat"/>
    <property type="match status" value="1"/>
</dbReference>
<dbReference type="InterPro" id="IPR032675">
    <property type="entry name" value="LRR_dom_sf"/>
</dbReference>
<keyword evidence="2" id="KW-1185">Reference proteome</keyword>
<dbReference type="Gene3D" id="3.40.50.12480">
    <property type="match status" value="1"/>
</dbReference>
<dbReference type="InterPro" id="IPR026906">
    <property type="entry name" value="LRR_5"/>
</dbReference>
<proteinExistence type="predicted"/>
<dbReference type="Pfam" id="PF13306">
    <property type="entry name" value="LRR_5"/>
    <property type="match status" value="1"/>
</dbReference>
<protein>
    <recommendedName>
        <fullName evidence="3">Surface antigen BspA-like</fullName>
    </recommendedName>
</protein>
<sequence length="637" mass="74205">MIEPISTNFGQQLSAIIDQKGEVPEYISKKKELYNIFILLLEKSDNTDSDYQSLFKLLQQQNQKKNRAEIEQFLQLINDISNNMHREESIFKNLYRIIELNKTQIKDTFSNDEIFDIFENNKKILLFLFIKEIITINDYIYEKLISKTEANGNHYRHFFYPEIKKFIGDEKAKDIEKELIEKNSNIFDRFEEKREEGENEGLLCLYIREDSVEKFVSYVTLTNMPLEVELLPSIFETNSFLIENKNPTLIEYAAFFGAIQIFQYLKLNNVKLEPSLWLYAIHSRNAEMIHLIESCQVGPPNKGHLCESIKCHHNEIANYIENNLMTNDNDDKLKKSKKVISAILKFHNYAYFPSDFENAIEFFYLCAYNYHTLVKLYIMEKSGYLKEEASKTTIQQAAEQNQFDIAYYLLMSQSTICKNDFYNNTKIKRIVIPPSITSIVGYSFWRCESLKEIVIPSSVTSIEGYSFYGCIKLKTVIIPPSVTSIGDYAFWRCYPIENIIIPSSVTSIGEYAFWRCESLIEVIIPPHVTSIRNNTFYGCSSLKRISIPSSVILIENFAFWMCELLREITIPPLVTSIGEYAFYNCKLLKEIIIPSSVTSIGQYAFWICDSLEKATILSTDISIQKFVFPYKTKIIKI</sequence>
<dbReference type="SUPFAM" id="SSF52058">
    <property type="entry name" value="L domain-like"/>
    <property type="match status" value="1"/>
</dbReference>
<organism evidence="1 2">
    <name type="scientific">Tritrichomonas musculus</name>
    <dbReference type="NCBI Taxonomy" id="1915356"/>
    <lineage>
        <taxon>Eukaryota</taxon>
        <taxon>Metamonada</taxon>
        <taxon>Parabasalia</taxon>
        <taxon>Tritrichomonadida</taxon>
        <taxon>Tritrichomonadidae</taxon>
        <taxon>Tritrichomonas</taxon>
    </lineage>
</organism>
<dbReference type="Proteomes" id="UP001470230">
    <property type="component" value="Unassembled WGS sequence"/>
</dbReference>
<dbReference type="InterPro" id="IPR036770">
    <property type="entry name" value="Ankyrin_rpt-contain_sf"/>
</dbReference>
<gene>
    <name evidence="1" type="ORF">M9Y10_042644</name>
</gene>
<evidence type="ECO:0008006" key="3">
    <source>
        <dbReference type="Google" id="ProtNLM"/>
    </source>
</evidence>
<dbReference type="InterPro" id="IPR053139">
    <property type="entry name" value="Surface_bspA-like"/>
</dbReference>
<dbReference type="PANTHER" id="PTHR45661:SF3">
    <property type="entry name" value="IG-LIKE DOMAIN-CONTAINING PROTEIN"/>
    <property type="match status" value="1"/>
</dbReference>
<dbReference type="EMBL" id="JAPFFF010000008">
    <property type="protein sequence ID" value="KAK8883550.1"/>
    <property type="molecule type" value="Genomic_DNA"/>
</dbReference>
<accession>A0ABR2K0B2</accession>
<dbReference type="Gene3D" id="3.80.10.10">
    <property type="entry name" value="Ribonuclease Inhibitor"/>
    <property type="match status" value="2"/>
</dbReference>
<dbReference type="PANTHER" id="PTHR45661">
    <property type="entry name" value="SURFACE ANTIGEN"/>
    <property type="match status" value="1"/>
</dbReference>
<reference evidence="1 2" key="1">
    <citation type="submission" date="2024-04" db="EMBL/GenBank/DDBJ databases">
        <title>Tritrichomonas musculus Genome.</title>
        <authorList>
            <person name="Alves-Ferreira E."/>
            <person name="Grigg M."/>
            <person name="Lorenzi H."/>
            <person name="Galac M."/>
        </authorList>
    </citation>
    <scope>NUCLEOTIDE SEQUENCE [LARGE SCALE GENOMIC DNA]</scope>
    <source>
        <strain evidence="1 2">EAF2021</strain>
    </source>
</reference>
<evidence type="ECO:0000313" key="1">
    <source>
        <dbReference type="EMBL" id="KAK8883550.1"/>
    </source>
</evidence>
<name>A0ABR2K0B2_9EUKA</name>
<evidence type="ECO:0000313" key="2">
    <source>
        <dbReference type="Proteomes" id="UP001470230"/>
    </source>
</evidence>
<comment type="caution">
    <text evidence="1">The sequence shown here is derived from an EMBL/GenBank/DDBJ whole genome shotgun (WGS) entry which is preliminary data.</text>
</comment>